<evidence type="ECO:0000256" key="2">
    <source>
        <dbReference type="ARBA" id="ARBA00023015"/>
    </source>
</evidence>
<keyword evidence="5" id="KW-0812">Transmembrane</keyword>
<accession>A0A1V6NUE6</accession>
<evidence type="ECO:0000313" key="6">
    <source>
        <dbReference type="EMBL" id="OQD68368.1"/>
    </source>
</evidence>
<gene>
    <name evidence="6" type="ORF">PENDEC_c036G03382</name>
</gene>
<keyword evidence="7" id="KW-1185">Reference proteome</keyword>
<comment type="subcellular location">
    <subcellularLocation>
        <location evidence="1">Nucleus</location>
    </subcellularLocation>
</comment>
<proteinExistence type="predicted"/>
<comment type="caution">
    <text evidence="6">The sequence shown here is derived from an EMBL/GenBank/DDBJ whole genome shotgun (WGS) entry which is preliminary data.</text>
</comment>
<dbReference type="Proteomes" id="UP000191522">
    <property type="component" value="Unassembled WGS sequence"/>
</dbReference>
<name>A0A1V6NUE6_PENDC</name>
<evidence type="ECO:0000256" key="5">
    <source>
        <dbReference type="SAM" id="Phobius"/>
    </source>
</evidence>
<feature type="transmembrane region" description="Helical" evidence="5">
    <location>
        <begin position="168"/>
        <end position="190"/>
    </location>
</feature>
<dbReference type="STRING" id="69771.A0A1V6NUE6"/>
<dbReference type="OrthoDB" id="2406834at2759"/>
<sequence>MPFRIRANVALPANVDDEELFGVTRSSLQSSPQRLTQMSYLLCKFNLYNIAFEICRLSSSASLPPRDQVLKLDQQLGTELKKHTSLFENVTDMPFYHVAHFYIVSNYTQHLQLLLHRPYIGAINSTSSREPLEAQIRESYQRCNDSAMKILSNFESFHHSTQMRPYRWYINGFGSFQAFMAVTTLLVIMANRDIAPTSNLAMTTAIKSCMSIFRELSRNSEICAKALAVLERSGDTRMSEFQQATFGNPSFATPPIPMPRCAASDTWNYFPDMETFIRDIPSEQWLFPSGFPWGNLRSI</sequence>
<keyword evidence="5" id="KW-0472">Membrane</keyword>
<reference evidence="7" key="1">
    <citation type="journal article" date="2017" name="Nat. Microbiol.">
        <title>Global analysis of biosynthetic gene clusters reveals vast potential of secondary metabolite production in Penicillium species.</title>
        <authorList>
            <person name="Nielsen J.C."/>
            <person name="Grijseels S."/>
            <person name="Prigent S."/>
            <person name="Ji B."/>
            <person name="Dainat J."/>
            <person name="Nielsen K.F."/>
            <person name="Frisvad J.C."/>
            <person name="Workman M."/>
            <person name="Nielsen J."/>
        </authorList>
    </citation>
    <scope>NUCLEOTIDE SEQUENCE [LARGE SCALE GENOMIC DNA]</scope>
    <source>
        <strain evidence="7">IBT 11843</strain>
    </source>
</reference>
<protein>
    <recommendedName>
        <fullName evidence="8">Transcription factor domain-containing protein</fullName>
    </recommendedName>
</protein>
<dbReference type="EMBL" id="MDYL01000036">
    <property type="protein sequence ID" value="OQD68368.1"/>
    <property type="molecule type" value="Genomic_DNA"/>
</dbReference>
<dbReference type="InterPro" id="IPR050613">
    <property type="entry name" value="Sec_Metabolite_Reg"/>
</dbReference>
<evidence type="ECO:0000256" key="4">
    <source>
        <dbReference type="ARBA" id="ARBA00023242"/>
    </source>
</evidence>
<keyword evidence="5" id="KW-1133">Transmembrane helix</keyword>
<evidence type="ECO:0000256" key="3">
    <source>
        <dbReference type="ARBA" id="ARBA00023163"/>
    </source>
</evidence>
<evidence type="ECO:0008006" key="8">
    <source>
        <dbReference type="Google" id="ProtNLM"/>
    </source>
</evidence>
<keyword evidence="2" id="KW-0805">Transcription regulation</keyword>
<evidence type="ECO:0000313" key="7">
    <source>
        <dbReference type="Proteomes" id="UP000191522"/>
    </source>
</evidence>
<dbReference type="AlphaFoldDB" id="A0A1V6NUE6"/>
<dbReference type="CDD" id="cd12148">
    <property type="entry name" value="fungal_TF_MHR"/>
    <property type="match status" value="1"/>
</dbReference>
<evidence type="ECO:0000256" key="1">
    <source>
        <dbReference type="ARBA" id="ARBA00004123"/>
    </source>
</evidence>
<dbReference type="GO" id="GO:0005634">
    <property type="term" value="C:nucleus"/>
    <property type="evidence" value="ECO:0007669"/>
    <property type="project" value="UniProtKB-SubCell"/>
</dbReference>
<dbReference type="PANTHER" id="PTHR31001:SF40">
    <property type="entry name" value="ZN(II)2CYS6 TRANSCRIPTION FACTOR (EUROFUNG)"/>
    <property type="match status" value="1"/>
</dbReference>
<dbReference type="PANTHER" id="PTHR31001">
    <property type="entry name" value="UNCHARACTERIZED TRANSCRIPTIONAL REGULATORY PROTEIN"/>
    <property type="match status" value="1"/>
</dbReference>
<keyword evidence="3" id="KW-0804">Transcription</keyword>
<organism evidence="6 7">
    <name type="scientific">Penicillium decumbens</name>
    <dbReference type="NCBI Taxonomy" id="69771"/>
    <lineage>
        <taxon>Eukaryota</taxon>
        <taxon>Fungi</taxon>
        <taxon>Dikarya</taxon>
        <taxon>Ascomycota</taxon>
        <taxon>Pezizomycotina</taxon>
        <taxon>Eurotiomycetes</taxon>
        <taxon>Eurotiomycetidae</taxon>
        <taxon>Eurotiales</taxon>
        <taxon>Aspergillaceae</taxon>
        <taxon>Penicillium</taxon>
    </lineage>
</organism>
<keyword evidence="4" id="KW-0539">Nucleus</keyword>